<proteinExistence type="predicted"/>
<evidence type="ECO:0000313" key="2">
    <source>
        <dbReference type="Proteomes" id="UP000245207"/>
    </source>
</evidence>
<reference evidence="1 2" key="1">
    <citation type="journal article" date="2018" name="Mol. Plant">
        <title>The genome of Artemisia annua provides insight into the evolution of Asteraceae family and artemisinin biosynthesis.</title>
        <authorList>
            <person name="Shen Q."/>
            <person name="Zhang L."/>
            <person name="Liao Z."/>
            <person name="Wang S."/>
            <person name="Yan T."/>
            <person name="Shi P."/>
            <person name="Liu M."/>
            <person name="Fu X."/>
            <person name="Pan Q."/>
            <person name="Wang Y."/>
            <person name="Lv Z."/>
            <person name="Lu X."/>
            <person name="Zhang F."/>
            <person name="Jiang W."/>
            <person name="Ma Y."/>
            <person name="Chen M."/>
            <person name="Hao X."/>
            <person name="Li L."/>
            <person name="Tang Y."/>
            <person name="Lv G."/>
            <person name="Zhou Y."/>
            <person name="Sun X."/>
            <person name="Brodelius P.E."/>
            <person name="Rose J.K.C."/>
            <person name="Tang K."/>
        </authorList>
    </citation>
    <scope>NUCLEOTIDE SEQUENCE [LARGE SCALE GENOMIC DNA]</scope>
    <source>
        <strain evidence="2">cv. Huhao1</strain>
        <tissue evidence="1">Leaf</tissue>
    </source>
</reference>
<dbReference type="Proteomes" id="UP000245207">
    <property type="component" value="Unassembled WGS sequence"/>
</dbReference>
<keyword evidence="1" id="KW-0548">Nucleotidyltransferase</keyword>
<organism evidence="1 2">
    <name type="scientific">Artemisia annua</name>
    <name type="common">Sweet wormwood</name>
    <dbReference type="NCBI Taxonomy" id="35608"/>
    <lineage>
        <taxon>Eukaryota</taxon>
        <taxon>Viridiplantae</taxon>
        <taxon>Streptophyta</taxon>
        <taxon>Embryophyta</taxon>
        <taxon>Tracheophyta</taxon>
        <taxon>Spermatophyta</taxon>
        <taxon>Magnoliopsida</taxon>
        <taxon>eudicotyledons</taxon>
        <taxon>Gunneridae</taxon>
        <taxon>Pentapetalae</taxon>
        <taxon>asterids</taxon>
        <taxon>campanulids</taxon>
        <taxon>Asterales</taxon>
        <taxon>Asteraceae</taxon>
        <taxon>Asteroideae</taxon>
        <taxon>Anthemideae</taxon>
        <taxon>Artemisiinae</taxon>
        <taxon>Artemisia</taxon>
    </lineage>
</organism>
<evidence type="ECO:0000313" key="1">
    <source>
        <dbReference type="EMBL" id="PWA43271.1"/>
    </source>
</evidence>
<keyword evidence="1" id="KW-0695">RNA-directed DNA polymerase</keyword>
<dbReference type="PANTHER" id="PTHR36617">
    <property type="entry name" value="PROTEIN, PUTATIVE-RELATED"/>
    <property type="match status" value="1"/>
</dbReference>
<keyword evidence="2" id="KW-1185">Reference proteome</keyword>
<gene>
    <name evidence="1" type="ORF">CTI12_AA463720</name>
</gene>
<dbReference type="GO" id="GO:0003964">
    <property type="term" value="F:RNA-directed DNA polymerase activity"/>
    <property type="evidence" value="ECO:0007669"/>
    <property type="project" value="UniProtKB-KW"/>
</dbReference>
<name>A0A2U1L2N4_ARTAN</name>
<comment type="caution">
    <text evidence="1">The sequence shown here is derived from an EMBL/GenBank/DDBJ whole genome shotgun (WGS) entry which is preliminary data.</text>
</comment>
<protein>
    <submittedName>
        <fullName evidence="1">RNA-directed DNA polymerase, eukaryota, Reverse transcriptase zinc-binding domain protein</fullName>
    </submittedName>
</protein>
<accession>A0A2U1L2N4</accession>
<dbReference type="EMBL" id="PKPP01011924">
    <property type="protein sequence ID" value="PWA43271.1"/>
    <property type="molecule type" value="Genomic_DNA"/>
</dbReference>
<dbReference type="PANTHER" id="PTHR36617:SF15">
    <property type="entry name" value="REVERSE TRANSCRIPTASE ZINC-BINDING DOMAIN-CONTAINING PROTEIN"/>
    <property type="match status" value="1"/>
</dbReference>
<keyword evidence="1" id="KW-0808">Transferase</keyword>
<dbReference type="AlphaFoldDB" id="A0A2U1L2N4"/>
<sequence>MVLHLWRLVGLGIGSLKALNFSLLSKWLWRWHTEKDALWNHILHSIHGAKGGDFLNYASIDIKGTWYDILKACHDVNSLNIPLSSFYTRSISEGVSIKFWDEEWLGTFKLAEVYPRLYALESMKDCNIADRLFKSNGHISLAWNWRRCIRGGREKEEMDSLTCLIQGVELKSGPDGWNWALESSGKFTVKSLRKYGFVRFKYVRDVESLLEQLRKLKVVTSLNEEVTKKCDEIKDSMMQREGKKSGGLAQVWKRRWAWEKNYYNDEISTRVGHNNKSKKNYKKQISMEGEVNNNRCNISIEQVEEVGEMIGVSCALAEEGINSED</sequence>